<proteinExistence type="predicted"/>
<dbReference type="SMART" id="SM00220">
    <property type="entry name" value="S_TKc"/>
    <property type="match status" value="1"/>
</dbReference>
<comment type="catalytic activity">
    <reaction evidence="8">
        <text>L-seryl-[protein] + ATP = O-phospho-L-seryl-[protein] + ADP + H(+)</text>
        <dbReference type="Rhea" id="RHEA:17989"/>
        <dbReference type="Rhea" id="RHEA-COMP:9863"/>
        <dbReference type="Rhea" id="RHEA-COMP:11604"/>
        <dbReference type="ChEBI" id="CHEBI:15378"/>
        <dbReference type="ChEBI" id="CHEBI:29999"/>
        <dbReference type="ChEBI" id="CHEBI:30616"/>
        <dbReference type="ChEBI" id="CHEBI:83421"/>
        <dbReference type="ChEBI" id="CHEBI:456216"/>
        <dbReference type="EC" id="2.7.11.1"/>
    </reaction>
</comment>
<dbReference type="InterPro" id="IPR011009">
    <property type="entry name" value="Kinase-like_dom_sf"/>
</dbReference>
<evidence type="ECO:0000256" key="6">
    <source>
        <dbReference type="ARBA" id="ARBA00022840"/>
    </source>
</evidence>
<dbReference type="SUPFAM" id="SSF56112">
    <property type="entry name" value="Protein kinase-like (PK-like)"/>
    <property type="match status" value="1"/>
</dbReference>
<dbReference type="Gene3D" id="1.10.510.10">
    <property type="entry name" value="Transferase(Phosphotransferase) domain 1"/>
    <property type="match status" value="1"/>
</dbReference>
<keyword evidence="6" id="KW-0067">ATP-binding</keyword>
<keyword evidence="3" id="KW-0808">Transferase</keyword>
<dbReference type="PANTHER" id="PTHR47634">
    <property type="entry name" value="PROTEIN KINASE DOMAIN-CONTAINING PROTEIN-RELATED"/>
    <property type="match status" value="1"/>
</dbReference>
<sequence>MPCYNSVPENRAVRRFKTITSPCEWVEDYRPGSCHPVHLGDVFNNGQHKVIRKLGHGSLSTVWLARDLRYNRYVALKILVSNVSASRNELQILGHIARVAPVEGMKYITQLLYEFEHVGPNGTHKCLVFEPRGPSVNTMVEELPQFNPRTGGMNVRYPPLMAKAILKQAAKALEFLHNNGIVHGDFQPGNMLFPLLDGGIESMSEDVLRQAEDEEARSISPPVRRKDGKKDMWAPRYLCVAQPMTPFTNYGESCKIKLCDMGSAYLLTDRPAKPVTPRGLGAPELVLTGPVDETLDIWSFACLVFELVTGRPLFYIPGYGDEEDEKDQYLLAITAQLGALPDGIFQNWKRSSLYFTPEKKLFNCEPGGMPEGEEPYIREQTSMEEMFDKAAPDLDEDEARKVKALIRRTLQYDPVKRPLPAEILLDPWFGETE</sequence>
<name>A0AAE0N6K2_9PEZI</name>
<dbReference type="GO" id="GO:0004674">
    <property type="term" value="F:protein serine/threonine kinase activity"/>
    <property type="evidence" value="ECO:0007669"/>
    <property type="project" value="UniProtKB-KW"/>
</dbReference>
<dbReference type="EC" id="2.7.11.1" evidence="1"/>
<comment type="caution">
    <text evidence="10">The sequence shown here is derived from an EMBL/GenBank/DDBJ whole genome shotgun (WGS) entry which is preliminary data.</text>
</comment>
<accession>A0AAE0N6K2</accession>
<evidence type="ECO:0000256" key="2">
    <source>
        <dbReference type="ARBA" id="ARBA00022527"/>
    </source>
</evidence>
<keyword evidence="4" id="KW-0547">Nucleotide-binding</keyword>
<organism evidence="10 11">
    <name type="scientific">Podospora didyma</name>
    <dbReference type="NCBI Taxonomy" id="330526"/>
    <lineage>
        <taxon>Eukaryota</taxon>
        <taxon>Fungi</taxon>
        <taxon>Dikarya</taxon>
        <taxon>Ascomycota</taxon>
        <taxon>Pezizomycotina</taxon>
        <taxon>Sordariomycetes</taxon>
        <taxon>Sordariomycetidae</taxon>
        <taxon>Sordariales</taxon>
        <taxon>Podosporaceae</taxon>
        <taxon>Podospora</taxon>
    </lineage>
</organism>
<dbReference type="Gene3D" id="3.30.200.20">
    <property type="entry name" value="Phosphorylase Kinase, domain 1"/>
    <property type="match status" value="1"/>
</dbReference>
<keyword evidence="5 10" id="KW-0418">Kinase</keyword>
<reference evidence="10" key="1">
    <citation type="journal article" date="2023" name="Mol. Phylogenet. Evol.">
        <title>Genome-scale phylogeny and comparative genomics of the fungal order Sordariales.</title>
        <authorList>
            <person name="Hensen N."/>
            <person name="Bonometti L."/>
            <person name="Westerberg I."/>
            <person name="Brannstrom I.O."/>
            <person name="Guillou S."/>
            <person name="Cros-Aarteil S."/>
            <person name="Calhoun S."/>
            <person name="Haridas S."/>
            <person name="Kuo A."/>
            <person name="Mondo S."/>
            <person name="Pangilinan J."/>
            <person name="Riley R."/>
            <person name="LaButti K."/>
            <person name="Andreopoulos B."/>
            <person name="Lipzen A."/>
            <person name="Chen C."/>
            <person name="Yan M."/>
            <person name="Daum C."/>
            <person name="Ng V."/>
            <person name="Clum A."/>
            <person name="Steindorff A."/>
            <person name="Ohm R.A."/>
            <person name="Martin F."/>
            <person name="Silar P."/>
            <person name="Natvig D.O."/>
            <person name="Lalanne C."/>
            <person name="Gautier V."/>
            <person name="Ament-Velasquez S.L."/>
            <person name="Kruys A."/>
            <person name="Hutchinson M.I."/>
            <person name="Powell A.J."/>
            <person name="Barry K."/>
            <person name="Miller A.N."/>
            <person name="Grigoriev I.V."/>
            <person name="Debuchy R."/>
            <person name="Gladieux P."/>
            <person name="Hiltunen Thoren M."/>
            <person name="Johannesson H."/>
        </authorList>
    </citation>
    <scope>NUCLEOTIDE SEQUENCE</scope>
    <source>
        <strain evidence="10">CBS 232.78</strain>
    </source>
</reference>
<dbReference type="EMBL" id="JAULSW010000008">
    <property type="protein sequence ID" value="KAK3372150.1"/>
    <property type="molecule type" value="Genomic_DNA"/>
</dbReference>
<gene>
    <name evidence="10" type="ORF">B0H63DRAFT_503467</name>
</gene>
<evidence type="ECO:0000313" key="11">
    <source>
        <dbReference type="Proteomes" id="UP001285441"/>
    </source>
</evidence>
<dbReference type="GO" id="GO:0005524">
    <property type="term" value="F:ATP binding"/>
    <property type="evidence" value="ECO:0007669"/>
    <property type="project" value="UniProtKB-KW"/>
</dbReference>
<evidence type="ECO:0000256" key="1">
    <source>
        <dbReference type="ARBA" id="ARBA00012513"/>
    </source>
</evidence>
<keyword evidence="2" id="KW-0723">Serine/threonine-protein kinase</keyword>
<evidence type="ECO:0000256" key="5">
    <source>
        <dbReference type="ARBA" id="ARBA00022777"/>
    </source>
</evidence>
<dbReference type="Proteomes" id="UP001285441">
    <property type="component" value="Unassembled WGS sequence"/>
</dbReference>
<dbReference type="InterPro" id="IPR000719">
    <property type="entry name" value="Prot_kinase_dom"/>
</dbReference>
<feature type="domain" description="Protein kinase" evidence="9">
    <location>
        <begin position="48"/>
        <end position="429"/>
    </location>
</feature>
<evidence type="ECO:0000256" key="7">
    <source>
        <dbReference type="ARBA" id="ARBA00047899"/>
    </source>
</evidence>
<comment type="catalytic activity">
    <reaction evidence="7">
        <text>L-threonyl-[protein] + ATP = O-phospho-L-threonyl-[protein] + ADP + H(+)</text>
        <dbReference type="Rhea" id="RHEA:46608"/>
        <dbReference type="Rhea" id="RHEA-COMP:11060"/>
        <dbReference type="Rhea" id="RHEA-COMP:11605"/>
        <dbReference type="ChEBI" id="CHEBI:15378"/>
        <dbReference type="ChEBI" id="CHEBI:30013"/>
        <dbReference type="ChEBI" id="CHEBI:30616"/>
        <dbReference type="ChEBI" id="CHEBI:61977"/>
        <dbReference type="ChEBI" id="CHEBI:456216"/>
        <dbReference type="EC" id="2.7.11.1"/>
    </reaction>
</comment>
<evidence type="ECO:0000313" key="10">
    <source>
        <dbReference type="EMBL" id="KAK3372150.1"/>
    </source>
</evidence>
<dbReference type="GO" id="GO:0050684">
    <property type="term" value="P:regulation of mRNA processing"/>
    <property type="evidence" value="ECO:0007669"/>
    <property type="project" value="TreeGrafter"/>
</dbReference>
<evidence type="ECO:0000256" key="3">
    <source>
        <dbReference type="ARBA" id="ARBA00022679"/>
    </source>
</evidence>
<protein>
    <recommendedName>
        <fullName evidence="1">non-specific serine/threonine protein kinase</fullName>
        <ecNumber evidence="1">2.7.11.1</ecNumber>
    </recommendedName>
</protein>
<reference evidence="10" key="2">
    <citation type="submission" date="2023-06" db="EMBL/GenBank/DDBJ databases">
        <authorList>
            <consortium name="Lawrence Berkeley National Laboratory"/>
            <person name="Haridas S."/>
            <person name="Hensen N."/>
            <person name="Bonometti L."/>
            <person name="Westerberg I."/>
            <person name="Brannstrom I.O."/>
            <person name="Guillou S."/>
            <person name="Cros-Aarteil S."/>
            <person name="Calhoun S."/>
            <person name="Kuo A."/>
            <person name="Mondo S."/>
            <person name="Pangilinan J."/>
            <person name="Riley R."/>
            <person name="LaButti K."/>
            <person name="Andreopoulos B."/>
            <person name="Lipzen A."/>
            <person name="Chen C."/>
            <person name="Yanf M."/>
            <person name="Daum C."/>
            <person name="Ng V."/>
            <person name="Clum A."/>
            <person name="Steindorff A."/>
            <person name="Ohm R."/>
            <person name="Martin F."/>
            <person name="Silar P."/>
            <person name="Natvig D."/>
            <person name="Lalanne C."/>
            <person name="Gautier V."/>
            <person name="Ament-velasquez S.L."/>
            <person name="Kruys A."/>
            <person name="Hutchinson M.I."/>
            <person name="Powell A.J."/>
            <person name="Barry K."/>
            <person name="Miller A.N."/>
            <person name="Grigoriev I.V."/>
            <person name="Debuchy R."/>
            <person name="Gladieux P."/>
            <person name="Thoren M.H."/>
            <person name="Johannesson H."/>
        </authorList>
    </citation>
    <scope>NUCLEOTIDE SEQUENCE</scope>
    <source>
        <strain evidence="10">CBS 232.78</strain>
    </source>
</reference>
<dbReference type="Pfam" id="PF00069">
    <property type="entry name" value="Pkinase"/>
    <property type="match status" value="2"/>
</dbReference>
<evidence type="ECO:0000259" key="9">
    <source>
        <dbReference type="PROSITE" id="PS50011"/>
    </source>
</evidence>
<evidence type="ECO:0000256" key="4">
    <source>
        <dbReference type="ARBA" id="ARBA00022741"/>
    </source>
</evidence>
<dbReference type="GO" id="GO:0000245">
    <property type="term" value="P:spliceosomal complex assembly"/>
    <property type="evidence" value="ECO:0007669"/>
    <property type="project" value="TreeGrafter"/>
</dbReference>
<dbReference type="AlphaFoldDB" id="A0AAE0N6K2"/>
<keyword evidence="11" id="KW-1185">Reference proteome</keyword>
<dbReference type="PANTHER" id="PTHR47634:SF9">
    <property type="entry name" value="PROTEIN KINASE DOMAIN-CONTAINING PROTEIN-RELATED"/>
    <property type="match status" value="1"/>
</dbReference>
<evidence type="ECO:0000256" key="8">
    <source>
        <dbReference type="ARBA" id="ARBA00048679"/>
    </source>
</evidence>
<dbReference type="InterPro" id="IPR051334">
    <property type="entry name" value="SRPK"/>
</dbReference>
<dbReference type="PROSITE" id="PS50011">
    <property type="entry name" value="PROTEIN_KINASE_DOM"/>
    <property type="match status" value="1"/>
</dbReference>